<dbReference type="WBParaSite" id="ACRNAN_scaffold5191.g18034.t1">
    <property type="protein sequence ID" value="ACRNAN_scaffold5191.g18034.t1"/>
    <property type="gene ID" value="ACRNAN_scaffold5191.g18034"/>
</dbReference>
<organism evidence="1 2">
    <name type="scientific">Acrobeloides nanus</name>
    <dbReference type="NCBI Taxonomy" id="290746"/>
    <lineage>
        <taxon>Eukaryota</taxon>
        <taxon>Metazoa</taxon>
        <taxon>Ecdysozoa</taxon>
        <taxon>Nematoda</taxon>
        <taxon>Chromadorea</taxon>
        <taxon>Rhabditida</taxon>
        <taxon>Tylenchina</taxon>
        <taxon>Cephalobomorpha</taxon>
        <taxon>Cephaloboidea</taxon>
        <taxon>Cephalobidae</taxon>
        <taxon>Acrobeloides</taxon>
    </lineage>
</organism>
<proteinExistence type="predicted"/>
<evidence type="ECO:0000313" key="1">
    <source>
        <dbReference type="Proteomes" id="UP000887540"/>
    </source>
</evidence>
<sequence length="83" mass="9014">MSGCICQGAKIGCSKVGDAVATEGAVISDRAVATRYFEKESMQTNMYRSLTLPPDICGRTFEIFGRNKRNTSIPPPRGCLVQL</sequence>
<accession>A0A914E2A3</accession>
<dbReference type="Proteomes" id="UP000887540">
    <property type="component" value="Unplaced"/>
</dbReference>
<evidence type="ECO:0000313" key="2">
    <source>
        <dbReference type="WBParaSite" id="ACRNAN_scaffold5191.g18034.t1"/>
    </source>
</evidence>
<protein>
    <submittedName>
        <fullName evidence="2">Uncharacterized protein</fullName>
    </submittedName>
</protein>
<name>A0A914E2A3_9BILA</name>
<keyword evidence="1" id="KW-1185">Reference proteome</keyword>
<reference evidence="2" key="1">
    <citation type="submission" date="2022-11" db="UniProtKB">
        <authorList>
            <consortium name="WormBaseParasite"/>
        </authorList>
    </citation>
    <scope>IDENTIFICATION</scope>
</reference>
<dbReference type="AlphaFoldDB" id="A0A914E2A3"/>